<reference evidence="2" key="1">
    <citation type="submission" date="2009-07" db="EMBL/GenBank/DDBJ databases">
        <title>Complete genome sequence of Rothia mucilaginosa DJ.</title>
        <authorList>
            <person name="Yamane K."/>
            <person name="Nambu T."/>
            <person name="Mashimo C."/>
            <person name="Sugimori C."/>
            <person name="Yamanaka T."/>
            <person name="Leung K."/>
            <person name="Fukushima H."/>
        </authorList>
    </citation>
    <scope>NUCLEOTIDE SEQUENCE [LARGE SCALE GENOMIC DNA]</scope>
    <source>
        <strain evidence="2">DY-18</strain>
    </source>
</reference>
<reference evidence="1 2" key="2">
    <citation type="journal article" date="2010" name="J Osaka Dent Univ">
        <title>Isolation and identification of Rothia mucilaginosa from persistent apical periodontitis lesions.</title>
        <authorList>
            <person name="Yamane K."/>
            <person name="Yoshida M."/>
            <person name="Fujihira T."/>
            <person name="Baba T."/>
            <person name="Tsuji N."/>
            <person name="Hayashi H."/>
            <person name="Sugimori C."/>
            <person name="Yamanaka T."/>
            <person name="Mashimo C."/>
            <person name="Nambu T."/>
            <person name="Kawai H."/>
            <person name="Fukushima H."/>
        </authorList>
    </citation>
    <scope>NUCLEOTIDE SEQUENCE [LARGE SCALE GENOMIC DNA]</scope>
    <source>
        <strain evidence="1 2">DY-18</strain>
    </source>
</reference>
<dbReference type="EMBL" id="AP011540">
    <property type="protein sequence ID" value="BAI65500.1"/>
    <property type="molecule type" value="Genomic_DNA"/>
</dbReference>
<organism evidence="1 2">
    <name type="scientific">Rothia mucilaginosa (strain DY-18)</name>
    <name type="common">Stomatococcus mucilaginosus</name>
    <dbReference type="NCBI Taxonomy" id="680646"/>
    <lineage>
        <taxon>Bacteria</taxon>
        <taxon>Bacillati</taxon>
        <taxon>Actinomycetota</taxon>
        <taxon>Actinomycetes</taxon>
        <taxon>Micrococcales</taxon>
        <taxon>Micrococcaceae</taxon>
        <taxon>Rothia</taxon>
    </lineage>
</organism>
<dbReference type="Proteomes" id="UP000001883">
    <property type="component" value="Chromosome"/>
</dbReference>
<sequence length="305" mass="32268">MGAIRALRPSYTLEVDVRRVSANTTLGAGERIHSRDVLGGQLHVHRSQVLLNAGGGHGLRDSHGALGQVPRQHDLRRGCAVALCDLGQHGVLQQVAAVTQRAPRLSRDAVLGVNGAQRLLREVGVQLNLVDDRNHAGFLDNLAQLLLGEVRNTDRADLALLLQLNQCTPGIQVQALLRLSPVNQVQVNVIGAQLLQGSLERLERALVALVGVPQLGGEEDVLASHAGVSDSAAHARLVAVASGGVDVAVADLQGGAHNLLGDLVLNLPHAVAQLRNGSAVVELYIGYVVAHDAPFESVGRRRLRK</sequence>
<dbReference type="AlphaFoldDB" id="D2NPD2"/>
<reference evidence="1 2" key="3">
    <citation type="journal article" date="2010" name="Sequencing">
        <title>Complete Genome Sequence of Rothia mucilaginosa DY-18: A Clinical Isolate with Dense Meshwork-Like Structures from a Persistent Apical Periodontitis Lesion.</title>
        <authorList>
            <person name="Yamane K."/>
            <person name="Nambu T."/>
            <person name="Yamanaka T."/>
            <person name="Mashimo C."/>
            <person name="Sugimori C."/>
            <person name="Leung K.-P."/>
            <person name="Fukushima H."/>
        </authorList>
    </citation>
    <scope>NUCLEOTIDE SEQUENCE [LARGE SCALE GENOMIC DNA]</scope>
    <source>
        <strain evidence="1 2">DY-18</strain>
    </source>
</reference>
<dbReference type="HOGENOM" id="CLU_911796_0_0_11"/>
<protein>
    <submittedName>
        <fullName evidence="1">Chemotaxis response regulator</fullName>
    </submittedName>
</protein>
<dbReference type="KEGG" id="rmu:RMDY18_16680"/>
<name>D2NPD2_ROTMD</name>
<gene>
    <name evidence="1" type="ordered locus">RMDY18_16680</name>
</gene>
<evidence type="ECO:0000313" key="2">
    <source>
        <dbReference type="Proteomes" id="UP000001883"/>
    </source>
</evidence>
<keyword evidence="2" id="KW-1185">Reference proteome</keyword>
<accession>D2NPD2</accession>
<evidence type="ECO:0000313" key="1">
    <source>
        <dbReference type="EMBL" id="BAI65500.1"/>
    </source>
</evidence>
<proteinExistence type="predicted"/>